<keyword evidence="9" id="KW-0969">Cilium</keyword>
<feature type="compositionally biased region" description="Acidic residues" evidence="18">
    <location>
        <begin position="729"/>
        <end position="762"/>
    </location>
</feature>
<keyword evidence="2" id="KW-0963">Cytoplasm</keyword>
<evidence type="ECO:0000256" key="18">
    <source>
        <dbReference type="SAM" id="MobiDB-lite"/>
    </source>
</evidence>
<evidence type="ECO:0000256" key="11">
    <source>
        <dbReference type="ARBA" id="ARBA00023212"/>
    </source>
</evidence>
<keyword evidence="10 16" id="KW-0505">Motor protein</keyword>
<dbReference type="PROSITE" id="PS50067">
    <property type="entry name" value="KINESIN_MOTOR_2"/>
    <property type="match status" value="1"/>
</dbReference>
<dbReference type="GO" id="GO:0005874">
    <property type="term" value="C:microtubule"/>
    <property type="evidence" value="ECO:0007669"/>
    <property type="project" value="UniProtKB-KW"/>
</dbReference>
<dbReference type="PANTHER" id="PTHR47968:SF62">
    <property type="entry name" value="KINESIN FAMILY MEMBER 5A"/>
    <property type="match status" value="1"/>
</dbReference>
<keyword evidence="21" id="KW-1185">Reference proteome</keyword>
<feature type="region of interest" description="Disordered" evidence="18">
    <location>
        <begin position="1"/>
        <end position="20"/>
    </location>
</feature>
<protein>
    <recommendedName>
        <fullName evidence="15">Kinesin-like protein KIF9</fullName>
    </recommendedName>
</protein>
<feature type="coiled-coil region" evidence="17">
    <location>
        <begin position="879"/>
        <end position="963"/>
    </location>
</feature>
<gene>
    <name evidence="20" type="primary">KIF9</name>
</gene>
<evidence type="ECO:0000259" key="19">
    <source>
        <dbReference type="PROSITE" id="PS50067"/>
    </source>
</evidence>
<evidence type="ECO:0000256" key="12">
    <source>
        <dbReference type="ARBA" id="ARBA00023273"/>
    </source>
</evidence>
<dbReference type="GO" id="GO:0008017">
    <property type="term" value="F:microtubule binding"/>
    <property type="evidence" value="ECO:0007669"/>
    <property type="project" value="InterPro"/>
</dbReference>
<dbReference type="InterPro" id="IPR019821">
    <property type="entry name" value="Kinesin_motor_CS"/>
</dbReference>
<dbReference type="Pfam" id="PF00225">
    <property type="entry name" value="Kinesin"/>
    <property type="match status" value="1"/>
</dbReference>
<evidence type="ECO:0000256" key="15">
    <source>
        <dbReference type="ARBA" id="ARBA00067606"/>
    </source>
</evidence>
<organism evidence="20 21">
    <name type="scientific">Ficedula albicollis</name>
    <name type="common">Collared flycatcher</name>
    <name type="synonym">Muscicapa albicollis</name>
    <dbReference type="NCBI Taxonomy" id="59894"/>
    <lineage>
        <taxon>Eukaryota</taxon>
        <taxon>Metazoa</taxon>
        <taxon>Chordata</taxon>
        <taxon>Craniata</taxon>
        <taxon>Vertebrata</taxon>
        <taxon>Euteleostomi</taxon>
        <taxon>Archelosauria</taxon>
        <taxon>Archosauria</taxon>
        <taxon>Dinosauria</taxon>
        <taxon>Saurischia</taxon>
        <taxon>Theropoda</taxon>
        <taxon>Coelurosauria</taxon>
        <taxon>Aves</taxon>
        <taxon>Neognathae</taxon>
        <taxon>Neoaves</taxon>
        <taxon>Telluraves</taxon>
        <taxon>Australaves</taxon>
        <taxon>Passeriformes</taxon>
        <taxon>Muscicapidae</taxon>
        <taxon>Ficedula</taxon>
    </lineage>
</organism>
<sequence>MSPLNVPSRTGVPAHCPPALEVSQPRSALGRVGVPHPHHGPGGPSLCHSARGLPAPLRPLRARVVSRPPPAPGGRPHLERHIAELSLPSDLAHHSIPAAGQVSHREMHQILGIQLRVRRRRRRFQHRPRHSRPAAVLLRPRRALAPPGPRMRGHFRALPEVAVAIENPEVDAAMATPDATQDSTVEGPQEEEKQESSEGLEKNENSVSKAESEQTNAVTSVKSQDQEQEQEKEQEQEQEKEKEEDEDQESIISSLLSDAEPEGGSPRTPKRVLAFVRVKPTAHFAQDMIKLGSDNKSIDIYIRKSPKGGIVNNTQTDWSFKLDGLLHNTSQEMVYETVAKDLVSKALQGYNGTVMCYGQTGAGKTYTMTGAASEYRNRGIIPRAIQQIFKSAAEFLNILVTVRISYLEIYNETLFDLLAPALGRGSKDNQLAVMDGPQGVYVKGLSIHPVSHEEEALHLLFEGETNRVIGEHSLNKNSSRSHCIFTMYIECRSRDYTNHKCLKSKITLIDLAGSERLSKTGSEGQVRIEASYINKSLTFLEQLVIALADPKREHIPFRQSKLTHVLKDSLGGNCNTVLVTNIYGEAEHLEETLSSLRFATRMNWVTAEPVPNKPFYREASVKALEEEIQLLKKELTLHDFLANRAFVSYNPLTTAQRAEIRSQVQKYLRGVIEEINIVNVRQIQEVFRQFKVIVSQQEEEVESRLWNKYGLGQRDMAAESESSSSSDLGLDESQEQEEQEDTESTVDKDEDLEQEEDEETLEAESHPTSPIPDGEKEAKKDDEKEKSGTPPPETIQEDSSPPKSPSKNLDEEEEGSDQDSDEEMSVSPSGEDFQKLSSPPSKQEAFELFKKEAGREIHRIFRENKRILISRKKRSHSVAQRVNRIKQQMEAIKEALEAQKRKRRQEGEYTDEKGQVIIDEKEFSLILKLKELKEEHRAGFAELQDLKAEIQYCQQLVDKCRKRLISEFEIWYNESFYIPEHVREALKPGGNIRPGMIPINRVTCLDEDKQDKFEQLQETALPDGPGSVSFYRARMKADQKVTPAGPRENPRMDWKGPSGSSNPSPCHGHYPRLLQALSNLARTNSPRESWECSAWRRLQRHLRALPGPKELERNKGWRGRTQGMAPTARGQGGMGYWEEIPGWDGIPREAAPGSLEVSKARLDGVGAAWDSGRCPCPWQGMEWDGFLGPFQPN</sequence>
<evidence type="ECO:0000256" key="10">
    <source>
        <dbReference type="ARBA" id="ARBA00023175"/>
    </source>
</evidence>
<dbReference type="GO" id="GO:0005524">
    <property type="term" value="F:ATP binding"/>
    <property type="evidence" value="ECO:0007669"/>
    <property type="project" value="UniProtKB-UniRule"/>
</dbReference>
<reference evidence="20 21" key="1">
    <citation type="journal article" date="2012" name="Nature">
        <title>The genomic landscape of species divergence in Ficedula flycatchers.</title>
        <authorList>
            <person name="Ellegren H."/>
            <person name="Smeds L."/>
            <person name="Burri R."/>
            <person name="Olason P.I."/>
            <person name="Backstrom N."/>
            <person name="Kawakami T."/>
            <person name="Kunstner A."/>
            <person name="Makinen H."/>
            <person name="Nadachowska-Brzyska K."/>
            <person name="Qvarnstrom A."/>
            <person name="Uebbing S."/>
            <person name="Wolf J.B."/>
        </authorList>
    </citation>
    <scope>NUCLEOTIDE SEQUENCE [LARGE SCALE GENOMIC DNA]</scope>
</reference>
<feature type="region of interest" description="Disordered" evidence="18">
    <location>
        <begin position="177"/>
        <end position="268"/>
    </location>
</feature>
<dbReference type="InterPro" id="IPR001752">
    <property type="entry name" value="Kinesin_motor_dom"/>
</dbReference>
<evidence type="ECO:0000256" key="6">
    <source>
        <dbReference type="ARBA" id="ARBA00022840"/>
    </source>
</evidence>
<dbReference type="GO" id="GO:0003777">
    <property type="term" value="F:microtubule motor activity"/>
    <property type="evidence" value="ECO:0007669"/>
    <property type="project" value="InterPro"/>
</dbReference>
<keyword evidence="6 16" id="KW-0067">ATP-binding</keyword>
<dbReference type="AlphaFoldDB" id="A0A803V7I9"/>
<evidence type="ECO:0000256" key="13">
    <source>
        <dbReference type="ARBA" id="ARBA00059553"/>
    </source>
</evidence>
<dbReference type="InterPro" id="IPR056524">
    <property type="entry name" value="KIF6/9_C"/>
</dbReference>
<dbReference type="PANTHER" id="PTHR47968">
    <property type="entry name" value="CENTROMERE PROTEIN E"/>
    <property type="match status" value="1"/>
</dbReference>
<comment type="subunit">
    <text evidence="14">Interacts with HYDIN.</text>
</comment>
<keyword evidence="7" id="KW-0282">Flagellum</keyword>
<dbReference type="PROSITE" id="PS00411">
    <property type="entry name" value="KINESIN_MOTOR_1"/>
    <property type="match status" value="1"/>
</dbReference>
<evidence type="ECO:0000256" key="4">
    <source>
        <dbReference type="ARBA" id="ARBA00022701"/>
    </source>
</evidence>
<feature type="compositionally biased region" description="Acidic residues" evidence="18">
    <location>
        <begin position="810"/>
        <end position="824"/>
    </location>
</feature>
<feature type="compositionally biased region" description="Polar residues" evidence="18">
    <location>
        <begin position="205"/>
        <end position="223"/>
    </location>
</feature>
<feature type="compositionally biased region" description="Basic and acidic residues" evidence="18">
    <location>
        <begin position="229"/>
        <end position="241"/>
    </location>
</feature>
<feature type="region of interest" description="Disordered" evidence="18">
    <location>
        <begin position="1110"/>
        <end position="1135"/>
    </location>
</feature>
<dbReference type="InterPro" id="IPR027417">
    <property type="entry name" value="P-loop_NTPase"/>
</dbReference>
<feature type="compositionally biased region" description="Polar residues" evidence="18">
    <location>
        <begin position="797"/>
        <end position="807"/>
    </location>
</feature>
<feature type="domain" description="Kinesin motor" evidence="19">
    <location>
        <begin position="271"/>
        <end position="605"/>
    </location>
</feature>
<dbReference type="GeneTree" id="ENSGT00940000158533"/>
<comment type="subcellular location">
    <subcellularLocation>
        <location evidence="1">Cytoplasm</location>
        <location evidence="1">Cytoskeleton</location>
        <location evidence="1">Flagellum axoneme</location>
    </subcellularLocation>
</comment>
<evidence type="ECO:0000256" key="1">
    <source>
        <dbReference type="ARBA" id="ARBA00004611"/>
    </source>
</evidence>
<dbReference type="FunFam" id="3.40.850.10:FF:000040">
    <property type="entry name" value="Kinesin-like protein"/>
    <property type="match status" value="1"/>
</dbReference>
<evidence type="ECO:0000256" key="8">
    <source>
        <dbReference type="ARBA" id="ARBA00023054"/>
    </source>
</evidence>
<name>A0A803V7I9_FICAL</name>
<evidence type="ECO:0000256" key="7">
    <source>
        <dbReference type="ARBA" id="ARBA00022846"/>
    </source>
</evidence>
<dbReference type="SMART" id="SM00129">
    <property type="entry name" value="KISc"/>
    <property type="match status" value="1"/>
</dbReference>
<keyword evidence="3" id="KW-0597">Phosphoprotein</keyword>
<evidence type="ECO:0000256" key="3">
    <source>
        <dbReference type="ARBA" id="ARBA00022553"/>
    </source>
</evidence>
<keyword evidence="11" id="KW-0206">Cytoskeleton</keyword>
<comment type="function">
    <text evidence="13">Essential for normal male fertility and for progressive motility of spermatozoa.</text>
</comment>
<evidence type="ECO:0000256" key="5">
    <source>
        <dbReference type="ARBA" id="ARBA00022741"/>
    </source>
</evidence>
<evidence type="ECO:0000256" key="17">
    <source>
        <dbReference type="SAM" id="Coils"/>
    </source>
</evidence>
<feature type="region of interest" description="Disordered" evidence="18">
    <location>
        <begin position="1037"/>
        <end position="1067"/>
    </location>
</feature>
<feature type="region of interest" description="Disordered" evidence="18">
    <location>
        <begin position="716"/>
        <end position="844"/>
    </location>
</feature>
<evidence type="ECO:0000313" key="20">
    <source>
        <dbReference type="Ensembl" id="ENSFALP00000018695.1"/>
    </source>
</evidence>
<proteinExistence type="inferred from homology"/>
<keyword evidence="4" id="KW-0493">Microtubule</keyword>
<dbReference type="GO" id="GO:0007018">
    <property type="term" value="P:microtubule-based movement"/>
    <property type="evidence" value="ECO:0007669"/>
    <property type="project" value="InterPro"/>
</dbReference>
<evidence type="ECO:0000256" key="2">
    <source>
        <dbReference type="ARBA" id="ARBA00022490"/>
    </source>
</evidence>
<keyword evidence="5 16" id="KW-0547">Nucleotide-binding</keyword>
<dbReference type="Pfam" id="PF23735">
    <property type="entry name" value="KIF9"/>
    <property type="match status" value="1"/>
</dbReference>
<feature type="compositionally biased region" description="Basic and acidic residues" evidence="18">
    <location>
        <begin position="773"/>
        <end position="787"/>
    </location>
</feature>
<keyword evidence="12" id="KW-0966">Cell projection</keyword>
<feature type="region of interest" description="Disordered" evidence="18">
    <location>
        <begin position="122"/>
        <end position="152"/>
    </location>
</feature>
<evidence type="ECO:0000256" key="14">
    <source>
        <dbReference type="ARBA" id="ARBA00063408"/>
    </source>
</evidence>
<reference evidence="20" key="3">
    <citation type="submission" date="2025-09" db="UniProtKB">
        <authorList>
            <consortium name="Ensembl"/>
        </authorList>
    </citation>
    <scope>IDENTIFICATION</scope>
</reference>
<accession>A0A803V7I9</accession>
<reference evidence="20" key="2">
    <citation type="submission" date="2025-08" db="UniProtKB">
        <authorList>
            <consortium name="Ensembl"/>
        </authorList>
    </citation>
    <scope>IDENTIFICATION</scope>
</reference>
<dbReference type="Proteomes" id="UP000016665">
    <property type="component" value="Chromosome 2"/>
</dbReference>
<dbReference type="InterPro" id="IPR027640">
    <property type="entry name" value="Kinesin-like_fam"/>
</dbReference>
<dbReference type="SUPFAM" id="SSF52540">
    <property type="entry name" value="P-loop containing nucleoside triphosphate hydrolases"/>
    <property type="match status" value="1"/>
</dbReference>
<dbReference type="Gene3D" id="3.40.850.10">
    <property type="entry name" value="Kinesin motor domain"/>
    <property type="match status" value="1"/>
</dbReference>
<feature type="compositionally biased region" description="Basic residues" evidence="18">
    <location>
        <begin position="122"/>
        <end position="132"/>
    </location>
</feature>
<dbReference type="InterPro" id="IPR036961">
    <property type="entry name" value="Kinesin_motor_dom_sf"/>
</dbReference>
<feature type="compositionally biased region" description="Basic and acidic residues" evidence="18">
    <location>
        <begin position="190"/>
        <end position="204"/>
    </location>
</feature>
<evidence type="ECO:0000313" key="21">
    <source>
        <dbReference type="Proteomes" id="UP000016665"/>
    </source>
</evidence>
<dbReference type="PRINTS" id="PR00380">
    <property type="entry name" value="KINESINHEAVY"/>
</dbReference>
<dbReference type="Ensembl" id="ENSFALT00000027453.1">
    <property type="protein sequence ID" value="ENSFALP00000018695.1"/>
    <property type="gene ID" value="ENSFALG00000001936.2"/>
</dbReference>
<feature type="compositionally biased region" description="Low complexity" evidence="18">
    <location>
        <begin position="719"/>
        <end position="728"/>
    </location>
</feature>
<evidence type="ECO:0000256" key="9">
    <source>
        <dbReference type="ARBA" id="ARBA00023069"/>
    </source>
</evidence>
<comment type="similarity">
    <text evidence="16">Belongs to the TRAFAC class myosin-kinesin ATPase superfamily. Kinesin family.</text>
</comment>
<keyword evidence="8 17" id="KW-0175">Coiled coil</keyword>
<feature type="binding site" evidence="16">
    <location>
        <begin position="358"/>
        <end position="365"/>
    </location>
    <ligand>
        <name>ATP</name>
        <dbReference type="ChEBI" id="CHEBI:30616"/>
    </ligand>
</feature>
<evidence type="ECO:0000256" key="16">
    <source>
        <dbReference type="PROSITE-ProRule" id="PRU00283"/>
    </source>
</evidence>